<comment type="caution">
    <text evidence="1">The sequence shown here is derived from an EMBL/GenBank/DDBJ whole genome shotgun (WGS) entry which is preliminary data.</text>
</comment>
<reference evidence="1" key="1">
    <citation type="journal article" date="2014" name="Front. Microbiol.">
        <title>High frequency of phylogenetically diverse reductive dehalogenase-homologous genes in deep subseafloor sedimentary metagenomes.</title>
        <authorList>
            <person name="Kawai M."/>
            <person name="Futagami T."/>
            <person name="Toyoda A."/>
            <person name="Takaki Y."/>
            <person name="Nishi S."/>
            <person name="Hori S."/>
            <person name="Arai W."/>
            <person name="Tsubouchi T."/>
            <person name="Morono Y."/>
            <person name="Uchiyama I."/>
            <person name="Ito T."/>
            <person name="Fujiyama A."/>
            <person name="Inagaki F."/>
            <person name="Takami H."/>
        </authorList>
    </citation>
    <scope>NUCLEOTIDE SEQUENCE</scope>
    <source>
        <strain evidence="1">Expedition CK06-06</strain>
    </source>
</reference>
<protein>
    <recommendedName>
        <fullName evidence="2">Xylose isomerase-like TIM barrel domain-containing protein</fullName>
    </recommendedName>
</protein>
<evidence type="ECO:0000313" key="1">
    <source>
        <dbReference type="EMBL" id="GAF78431.1"/>
    </source>
</evidence>
<dbReference type="AlphaFoldDB" id="X0STF4"/>
<organism evidence="1">
    <name type="scientific">marine sediment metagenome</name>
    <dbReference type="NCBI Taxonomy" id="412755"/>
    <lineage>
        <taxon>unclassified sequences</taxon>
        <taxon>metagenomes</taxon>
        <taxon>ecological metagenomes</taxon>
    </lineage>
</organism>
<dbReference type="Gene3D" id="3.20.20.150">
    <property type="entry name" value="Divalent-metal-dependent TIM barrel enzymes"/>
    <property type="match status" value="1"/>
</dbReference>
<gene>
    <name evidence="1" type="ORF">S01H1_03556</name>
</gene>
<feature type="non-terminal residue" evidence="1">
    <location>
        <position position="142"/>
    </location>
</feature>
<dbReference type="InterPro" id="IPR036237">
    <property type="entry name" value="Xyl_isomerase-like_sf"/>
</dbReference>
<accession>X0STF4</accession>
<dbReference type="SUPFAM" id="SSF51658">
    <property type="entry name" value="Xylose isomerase-like"/>
    <property type="match status" value="1"/>
</dbReference>
<proteinExistence type="predicted"/>
<name>X0STF4_9ZZZZ</name>
<dbReference type="EMBL" id="BARS01001928">
    <property type="protein sequence ID" value="GAF78431.1"/>
    <property type="molecule type" value="Genomic_DNA"/>
</dbReference>
<sequence>MKYFNDVNRFGTSTLLFRELSLDKALENISYIKLKKVDLSIILPKFCPHYDPLKTNEDDDKNLKDLFQRFGLELSTLNIVPGYFNKDDPKEVSYFIRRCVNIAKVLGGHSITMPSGIKVDSKEWLKNVKIVKRFILDDAKFS</sequence>
<evidence type="ECO:0008006" key="2">
    <source>
        <dbReference type="Google" id="ProtNLM"/>
    </source>
</evidence>